<reference evidence="3" key="1">
    <citation type="submission" date="2016-10" db="EMBL/GenBank/DDBJ databases">
        <authorList>
            <person name="Varghese N."/>
            <person name="Submissions S."/>
        </authorList>
    </citation>
    <scope>NUCLEOTIDE SEQUENCE [LARGE SCALE GENOMIC DNA]</scope>
    <source>
        <strain evidence="3">DSM 45419</strain>
    </source>
</reference>
<organism evidence="2 3">
    <name type="scientific">Geodermatophilus siccatus</name>
    <dbReference type="NCBI Taxonomy" id="1137991"/>
    <lineage>
        <taxon>Bacteria</taxon>
        <taxon>Bacillati</taxon>
        <taxon>Actinomycetota</taxon>
        <taxon>Actinomycetes</taxon>
        <taxon>Geodermatophilales</taxon>
        <taxon>Geodermatophilaceae</taxon>
        <taxon>Geodermatophilus</taxon>
    </lineage>
</organism>
<keyword evidence="1" id="KW-0472">Membrane</keyword>
<evidence type="ECO:0000256" key="1">
    <source>
        <dbReference type="SAM" id="Phobius"/>
    </source>
</evidence>
<name>A0A1H0ABG1_9ACTN</name>
<keyword evidence="3" id="KW-1185">Reference proteome</keyword>
<evidence type="ECO:0000313" key="2">
    <source>
        <dbReference type="EMBL" id="SDN30978.1"/>
    </source>
</evidence>
<evidence type="ECO:0000313" key="3">
    <source>
        <dbReference type="Proteomes" id="UP000198680"/>
    </source>
</evidence>
<dbReference type="AlphaFoldDB" id="A0A1H0ABG1"/>
<dbReference type="EMBL" id="FNHE01000016">
    <property type="protein sequence ID" value="SDN30978.1"/>
    <property type="molecule type" value="Genomic_DNA"/>
</dbReference>
<protein>
    <submittedName>
        <fullName evidence="2">Uncharacterized protein</fullName>
    </submittedName>
</protein>
<proteinExistence type="predicted"/>
<keyword evidence="1" id="KW-0812">Transmembrane</keyword>
<dbReference type="Proteomes" id="UP000198680">
    <property type="component" value="Unassembled WGS sequence"/>
</dbReference>
<feature type="transmembrane region" description="Helical" evidence="1">
    <location>
        <begin position="6"/>
        <end position="28"/>
    </location>
</feature>
<sequence length="132" mass="14307">MATVVPVVVLLFELVVLLALVGLLLYALGVWSARPAVPPAAGRQRLSGREQARLADAVARARWTPAHDEVDGETRVLLRRSYPGPDGLPVVLEERVYTAFSSADPAWESLFTEAMSAARFRCSFLNAEESAG</sequence>
<accession>A0A1H0ABG1</accession>
<gene>
    <name evidence="2" type="ORF">SAMN05660642_04535</name>
</gene>
<keyword evidence="1" id="KW-1133">Transmembrane helix</keyword>